<dbReference type="InterPro" id="IPR027417">
    <property type="entry name" value="P-loop_NTPase"/>
</dbReference>
<dbReference type="SUPFAM" id="SSF52540">
    <property type="entry name" value="P-loop containing nucleoside triphosphate hydrolases"/>
    <property type="match status" value="1"/>
</dbReference>
<dbReference type="InterPro" id="IPR003593">
    <property type="entry name" value="AAA+_ATPase"/>
</dbReference>
<accession>A0A2S8FPV6</accession>
<dbReference type="Gene3D" id="3.40.50.300">
    <property type="entry name" value="P-loop containing nucleotide triphosphate hydrolases"/>
    <property type="match status" value="1"/>
</dbReference>
<dbReference type="AlphaFoldDB" id="A0A2S8FPV6"/>
<organism evidence="2 3">
    <name type="scientific">Blastopirellula marina</name>
    <dbReference type="NCBI Taxonomy" id="124"/>
    <lineage>
        <taxon>Bacteria</taxon>
        <taxon>Pseudomonadati</taxon>
        <taxon>Planctomycetota</taxon>
        <taxon>Planctomycetia</taxon>
        <taxon>Pirellulales</taxon>
        <taxon>Pirellulaceae</taxon>
        <taxon>Blastopirellula</taxon>
    </lineage>
</organism>
<dbReference type="Proteomes" id="UP000238322">
    <property type="component" value="Unassembled WGS sequence"/>
</dbReference>
<evidence type="ECO:0000259" key="1">
    <source>
        <dbReference type="SMART" id="SM00382"/>
    </source>
</evidence>
<sequence length="441" mass="49957">MTMVSTELKSGLLAALLADDGFRPEEPKTLEDTQLSQTLVESILCKLLLNIGSMSGRKMAEHICLPFGVVEGILTSMRTRQVITHCGSAPLNDYTYTLTDLGRTRAQNYMHSCAYFGPAPVSLDDYITSVEAQSVRNETPKEEDLKRAFEGLSVEPGMFDRLGPAVNSGAGLFLYGAPGNGKTTLAKRITACYGQEIWIPRTIVEDGQFIKLFDAAFHETVDQEENSIIKADNFDHRWVKIQRPTVVVGGELTMDSLEIRFDPINNICEAPLQMKSNCGSLLIDDFGRQRMQPQELLNRWIVPLENRVDYLALPNGKKIQVPFEQLIIFSTNLEPSDLTDDAFLRRIPYKIEVEDASPEEFQTLFQIFSKQFGCRCDEDAVTHLIEKHYKPHKRPLRRCQPRDLLTQIRNYCVYKGFPMEMRPEYFDLVVGSYFTVVAGND</sequence>
<proteinExistence type="predicted"/>
<feature type="domain" description="AAA+ ATPase" evidence="1">
    <location>
        <begin position="168"/>
        <end position="357"/>
    </location>
</feature>
<reference evidence="2 3" key="1">
    <citation type="submission" date="2018-02" db="EMBL/GenBank/DDBJ databases">
        <title>Comparative genomes isolates from brazilian mangrove.</title>
        <authorList>
            <person name="Araujo J.E."/>
            <person name="Taketani R.G."/>
            <person name="Silva M.C.P."/>
            <person name="Loureco M.V."/>
            <person name="Andreote F.D."/>
        </authorList>
    </citation>
    <scope>NUCLEOTIDE SEQUENCE [LARGE SCALE GENOMIC DNA]</scope>
    <source>
        <strain evidence="2 3">Hex-1 MGV</strain>
    </source>
</reference>
<evidence type="ECO:0000313" key="3">
    <source>
        <dbReference type="Proteomes" id="UP000238322"/>
    </source>
</evidence>
<evidence type="ECO:0000313" key="2">
    <source>
        <dbReference type="EMBL" id="PQO34209.1"/>
    </source>
</evidence>
<dbReference type="EMBL" id="PUHY01000010">
    <property type="protein sequence ID" value="PQO34209.1"/>
    <property type="molecule type" value="Genomic_DNA"/>
</dbReference>
<comment type="caution">
    <text evidence="2">The sequence shown here is derived from an EMBL/GenBank/DDBJ whole genome shotgun (WGS) entry which is preliminary data.</text>
</comment>
<protein>
    <submittedName>
        <fullName evidence="2">AAA family ATPase</fullName>
    </submittedName>
</protein>
<name>A0A2S8FPV6_9BACT</name>
<dbReference type="OrthoDB" id="9783370at2"/>
<gene>
    <name evidence="2" type="ORF">C5Y83_11770</name>
</gene>
<dbReference type="SMART" id="SM00382">
    <property type="entry name" value="AAA"/>
    <property type="match status" value="1"/>
</dbReference>